<proteinExistence type="inferred from homology"/>
<evidence type="ECO:0000256" key="1">
    <source>
        <dbReference type="ARBA" id="ARBA00004202"/>
    </source>
</evidence>
<dbReference type="InterPro" id="IPR051612">
    <property type="entry name" value="Teichoic_Acid_Biosynth"/>
</dbReference>
<feature type="region of interest" description="Disordered" evidence="7">
    <location>
        <begin position="115"/>
        <end position="143"/>
    </location>
</feature>
<evidence type="ECO:0000313" key="8">
    <source>
        <dbReference type="EMBL" id="MEE2053288.1"/>
    </source>
</evidence>
<evidence type="ECO:0000256" key="6">
    <source>
        <dbReference type="ARBA" id="ARBA00023136"/>
    </source>
</evidence>
<dbReference type="Pfam" id="PF04464">
    <property type="entry name" value="Glyphos_transf"/>
    <property type="match status" value="1"/>
</dbReference>
<accession>A0ABU7KVG3</accession>
<evidence type="ECO:0000313" key="9">
    <source>
        <dbReference type="Proteomes" id="UP001348641"/>
    </source>
</evidence>
<keyword evidence="6" id="KW-0472">Membrane</keyword>
<name>A0ABU7KVG3_9ACTN</name>
<dbReference type="RefSeq" id="WP_330160245.1">
    <property type="nucleotide sequence ID" value="NZ_JAUUCC010000067.1"/>
</dbReference>
<sequence length="1249" mass="139471">MPEPTVIVTFDVTEPHLQNCLDSLSRQESGDRVGEAAPEPLTDIEVVLVPIRAGNGDSPRTADTVSPSPGPDTDGGDEDAAEDADPDVPAEDGDQGDEAVESVGEDGLATAAAFAESPPPGLTAVLLGGDPAPDRPTARARGAEAAGGSHLLFLEGSDALTGYALSYLVKSAADSRSDLVVGNVYKFNELGASPSRAHKRYCGKNRLAEDPRNVPGLAADPTLGNKLWRKGFWESLPDHGLHPDDADLGLRRAALAAAAVDVLPGPVLLMREREHALLPLEKDVLERRIRAMGELAAGLATADRELWDRTLLNGELHSLLLRLDDAEDDARETAVDLLNGFLDHVPAQQLRGLGVLARLLYHLVRKRRVADVLEVATFAKSVEIKKATVVRRGLGYYIRYPFFESEDPEKAVPREVYRLDEDIRVRQKTEEVRWEDGRLHISGRVGIRHLRARRRWQQHVVAFAVNTATHRRVRIPVRTRLAAEFKLPDVIDAARHDYGGFDLVLDPRRLRSAGGWEPGDWKVELVVLNRGITRRKFLSGPVSGPPERPGYQQVDEDFWVRPYWSKDRQLVVGVEQARARVTSHRFDPRTGELELEGELLSAPAAEATELRLTRRPGTAALTHPVTVHAGRFSARVRADELFDRSVSECGGVIRQEEWDVHLVTPDRQAVPLVMSDDVATTAYAAEDTLQELVVRRGATGYLRLRAGHARPTVDGARWEGRALVLEGEFPAGTDLRLVAKARGRDEEHGLRVERSGNRFGARFSPADVPTLSGDLSLPVGTYQLWGRVRGGTAEGSEEGPTDVGVEFSDALITGLPLEMQTSERSYKLSYQGRGIPVLRVGSDLRPAERGSFAQRELRETFYPAEREKPVDEGILFDTYTGRQYSDSPQSLYAELRGRGRWADYPMSWLVADGQVRLPDDLAPVRHRGREYYEALARTRYLVTNSRQPTWFHRRPDQVVVQTWHGSMLKRIGFDIENIRGKSRDYFDKLAWETRQWDYLVSPSPWATPILRSAFRFEGEVLETGYPRNDIFFSPDREAIAERTRRRLGLPEGKKVVLYAPTWRDDKYYTRGKHKLDLHLDLRRMYEKLGDDHVLLVRRHPRVVDSVPIVGEGFVHDVSLYPEIMELFLVTDVLVTDYSSMMFDFANTGRPMLFFTYDLEGYRDNLRGFYFDFEETAPGPLLTGSDDVIGALLDIDEVARRAEPSYRSFVDRFCPLDAGTPVAALGEGPPSACGRRAATRALPGWDTMVP</sequence>
<feature type="region of interest" description="Disordered" evidence="7">
    <location>
        <begin position="53"/>
        <end position="102"/>
    </location>
</feature>
<keyword evidence="3" id="KW-1003">Cell membrane</keyword>
<reference evidence="8 9" key="1">
    <citation type="submission" date="2023-07" db="EMBL/GenBank/DDBJ databases">
        <authorList>
            <person name="Girao M."/>
            <person name="Carvalho M.F."/>
        </authorList>
    </citation>
    <scope>NUCLEOTIDE SEQUENCE [LARGE SCALE GENOMIC DNA]</scope>
    <source>
        <strain evidence="8 9">66/93</strain>
    </source>
</reference>
<dbReference type="InterPro" id="IPR029044">
    <property type="entry name" value="Nucleotide-diphossugar_trans"/>
</dbReference>
<organism evidence="8 9">
    <name type="scientific">Nocardiopsis tropica</name>
    <dbReference type="NCBI Taxonomy" id="109330"/>
    <lineage>
        <taxon>Bacteria</taxon>
        <taxon>Bacillati</taxon>
        <taxon>Actinomycetota</taxon>
        <taxon>Actinomycetes</taxon>
        <taxon>Streptosporangiales</taxon>
        <taxon>Nocardiopsidaceae</taxon>
        <taxon>Nocardiopsis</taxon>
    </lineage>
</organism>
<keyword evidence="5" id="KW-0777">Teichoic acid biosynthesis</keyword>
<dbReference type="InterPro" id="IPR043149">
    <property type="entry name" value="TagF_N"/>
</dbReference>
<protein>
    <submittedName>
        <fullName evidence="8">CDP-glycerol glycerophosphotransferase family protein</fullName>
    </submittedName>
</protein>
<dbReference type="InterPro" id="IPR043148">
    <property type="entry name" value="TagF_C"/>
</dbReference>
<dbReference type="PANTHER" id="PTHR37316:SF3">
    <property type="entry name" value="TEICHOIC ACID GLYCEROL-PHOSPHATE TRANSFERASE"/>
    <property type="match status" value="1"/>
</dbReference>
<evidence type="ECO:0000256" key="5">
    <source>
        <dbReference type="ARBA" id="ARBA00022944"/>
    </source>
</evidence>
<dbReference type="PANTHER" id="PTHR37316">
    <property type="entry name" value="TEICHOIC ACID GLYCEROL-PHOSPHATE PRIMASE"/>
    <property type="match status" value="1"/>
</dbReference>
<evidence type="ECO:0000256" key="3">
    <source>
        <dbReference type="ARBA" id="ARBA00022475"/>
    </source>
</evidence>
<dbReference type="SUPFAM" id="SSF53756">
    <property type="entry name" value="UDP-Glycosyltransferase/glycogen phosphorylase"/>
    <property type="match status" value="1"/>
</dbReference>
<dbReference type="SUPFAM" id="SSF53448">
    <property type="entry name" value="Nucleotide-diphospho-sugar transferases"/>
    <property type="match status" value="1"/>
</dbReference>
<keyword evidence="4" id="KW-0808">Transferase</keyword>
<comment type="subcellular location">
    <subcellularLocation>
        <location evidence="1">Cell membrane</location>
        <topology evidence="1">Peripheral membrane protein</topology>
    </subcellularLocation>
</comment>
<evidence type="ECO:0000256" key="4">
    <source>
        <dbReference type="ARBA" id="ARBA00022679"/>
    </source>
</evidence>
<comment type="caution">
    <text evidence="8">The sequence shown here is derived from an EMBL/GenBank/DDBJ whole genome shotgun (WGS) entry which is preliminary data.</text>
</comment>
<gene>
    <name evidence="8" type="ORF">Q8A49_22545</name>
</gene>
<dbReference type="EMBL" id="JAUUCC010000067">
    <property type="protein sequence ID" value="MEE2053288.1"/>
    <property type="molecule type" value="Genomic_DNA"/>
</dbReference>
<feature type="compositionally biased region" description="Acidic residues" evidence="7">
    <location>
        <begin position="74"/>
        <end position="102"/>
    </location>
</feature>
<dbReference type="Proteomes" id="UP001348641">
    <property type="component" value="Unassembled WGS sequence"/>
</dbReference>
<dbReference type="InterPro" id="IPR007554">
    <property type="entry name" value="Glycerophosphate_synth"/>
</dbReference>
<comment type="similarity">
    <text evidence="2">Belongs to the CDP-glycerol glycerophosphotransferase family.</text>
</comment>
<dbReference type="Gene3D" id="3.40.50.11820">
    <property type="match status" value="1"/>
</dbReference>
<dbReference type="Gene3D" id="3.40.50.12580">
    <property type="match status" value="1"/>
</dbReference>
<evidence type="ECO:0000256" key="2">
    <source>
        <dbReference type="ARBA" id="ARBA00010488"/>
    </source>
</evidence>
<evidence type="ECO:0000256" key="7">
    <source>
        <dbReference type="SAM" id="MobiDB-lite"/>
    </source>
</evidence>